<feature type="domain" description="RNA polymerase sigma factor 70 region 4 type 2" evidence="6">
    <location>
        <begin position="114"/>
        <end position="164"/>
    </location>
</feature>
<keyword evidence="4" id="KW-0804">Transcription</keyword>
<dbReference type="InterPro" id="IPR014284">
    <property type="entry name" value="RNA_pol_sigma-70_dom"/>
</dbReference>
<feature type="domain" description="RNA polymerase sigma-70 region 2" evidence="5">
    <location>
        <begin position="29"/>
        <end position="85"/>
    </location>
</feature>
<dbReference type="InterPro" id="IPR013249">
    <property type="entry name" value="RNA_pol_sigma70_r4_t2"/>
</dbReference>
<evidence type="ECO:0000313" key="7">
    <source>
        <dbReference type="EMBL" id="MFG6489326.1"/>
    </source>
</evidence>
<evidence type="ECO:0000256" key="4">
    <source>
        <dbReference type="ARBA" id="ARBA00023163"/>
    </source>
</evidence>
<dbReference type="Proteomes" id="UP001606134">
    <property type="component" value="Unassembled WGS sequence"/>
</dbReference>
<accession>A0ABW7HHF7</accession>
<reference evidence="7 8" key="1">
    <citation type="submission" date="2024-08" db="EMBL/GenBank/DDBJ databases">
        <authorList>
            <person name="Lu H."/>
        </authorList>
    </citation>
    <scope>NUCLEOTIDE SEQUENCE [LARGE SCALE GENOMIC DNA]</scope>
    <source>
        <strain evidence="7 8">BYS78W</strain>
    </source>
</reference>
<sequence length="178" mass="20198">MSLAAEHLPLLAAAHGGDPRALEQLLRVTRPDIRRYAQRHCLISDVDDAVQEALLIVSRKLPQLRVLAAFSGWAIRLVQRECRRLGRVALRYDPYDEEQLAQWLVAHDEAGLRRELVAALESLPAHYREVMLLRDVEELTIEEIAHRTGLTRPNVKSRLHRARALAREYLLGGRPAAA</sequence>
<dbReference type="RefSeq" id="WP_394415721.1">
    <property type="nucleotide sequence ID" value="NZ_JBIGIC010000012.1"/>
</dbReference>
<dbReference type="InterPro" id="IPR007627">
    <property type="entry name" value="RNA_pol_sigma70_r2"/>
</dbReference>
<dbReference type="CDD" id="cd06171">
    <property type="entry name" value="Sigma70_r4"/>
    <property type="match status" value="1"/>
</dbReference>
<dbReference type="SUPFAM" id="SSF88659">
    <property type="entry name" value="Sigma3 and sigma4 domains of RNA polymerase sigma factors"/>
    <property type="match status" value="1"/>
</dbReference>
<keyword evidence="8" id="KW-1185">Reference proteome</keyword>
<evidence type="ECO:0000256" key="1">
    <source>
        <dbReference type="ARBA" id="ARBA00010641"/>
    </source>
</evidence>
<dbReference type="Gene3D" id="1.10.1740.10">
    <property type="match status" value="1"/>
</dbReference>
<name>A0ABW7HHF7_9BURK</name>
<evidence type="ECO:0000259" key="6">
    <source>
        <dbReference type="Pfam" id="PF08281"/>
    </source>
</evidence>
<keyword evidence="3" id="KW-0731">Sigma factor</keyword>
<dbReference type="InterPro" id="IPR013324">
    <property type="entry name" value="RNA_pol_sigma_r3/r4-like"/>
</dbReference>
<dbReference type="NCBIfam" id="TIGR02937">
    <property type="entry name" value="sigma70-ECF"/>
    <property type="match status" value="1"/>
</dbReference>
<dbReference type="EMBL" id="JBIGIC010000012">
    <property type="protein sequence ID" value="MFG6489326.1"/>
    <property type="molecule type" value="Genomic_DNA"/>
</dbReference>
<keyword evidence="2" id="KW-0805">Transcription regulation</keyword>
<gene>
    <name evidence="7" type="ORF">ACG04R_21765</name>
</gene>
<dbReference type="PANTHER" id="PTHR43133:SF51">
    <property type="entry name" value="RNA POLYMERASE SIGMA FACTOR"/>
    <property type="match status" value="1"/>
</dbReference>
<dbReference type="Pfam" id="PF04542">
    <property type="entry name" value="Sigma70_r2"/>
    <property type="match status" value="1"/>
</dbReference>
<comment type="similarity">
    <text evidence="1">Belongs to the sigma-70 factor family. ECF subfamily.</text>
</comment>
<protein>
    <submittedName>
        <fullName evidence="7">RNA polymerase sigma factor</fullName>
    </submittedName>
</protein>
<dbReference type="InterPro" id="IPR039425">
    <property type="entry name" value="RNA_pol_sigma-70-like"/>
</dbReference>
<dbReference type="Pfam" id="PF08281">
    <property type="entry name" value="Sigma70_r4_2"/>
    <property type="match status" value="1"/>
</dbReference>
<comment type="caution">
    <text evidence="7">The sequence shown here is derived from an EMBL/GenBank/DDBJ whole genome shotgun (WGS) entry which is preliminary data.</text>
</comment>
<dbReference type="SUPFAM" id="SSF88946">
    <property type="entry name" value="Sigma2 domain of RNA polymerase sigma factors"/>
    <property type="match status" value="1"/>
</dbReference>
<dbReference type="InterPro" id="IPR013325">
    <property type="entry name" value="RNA_pol_sigma_r2"/>
</dbReference>
<evidence type="ECO:0000256" key="2">
    <source>
        <dbReference type="ARBA" id="ARBA00023015"/>
    </source>
</evidence>
<dbReference type="Gene3D" id="1.10.10.10">
    <property type="entry name" value="Winged helix-like DNA-binding domain superfamily/Winged helix DNA-binding domain"/>
    <property type="match status" value="1"/>
</dbReference>
<dbReference type="PANTHER" id="PTHR43133">
    <property type="entry name" value="RNA POLYMERASE ECF-TYPE SIGMA FACTO"/>
    <property type="match status" value="1"/>
</dbReference>
<evidence type="ECO:0000259" key="5">
    <source>
        <dbReference type="Pfam" id="PF04542"/>
    </source>
</evidence>
<proteinExistence type="inferred from homology"/>
<evidence type="ECO:0000256" key="3">
    <source>
        <dbReference type="ARBA" id="ARBA00023082"/>
    </source>
</evidence>
<evidence type="ECO:0000313" key="8">
    <source>
        <dbReference type="Proteomes" id="UP001606134"/>
    </source>
</evidence>
<organism evidence="7 8">
    <name type="scientific">Pelomonas candidula</name>
    <dbReference type="NCBI Taxonomy" id="3299025"/>
    <lineage>
        <taxon>Bacteria</taxon>
        <taxon>Pseudomonadati</taxon>
        <taxon>Pseudomonadota</taxon>
        <taxon>Betaproteobacteria</taxon>
        <taxon>Burkholderiales</taxon>
        <taxon>Sphaerotilaceae</taxon>
        <taxon>Roseateles</taxon>
    </lineage>
</organism>
<dbReference type="InterPro" id="IPR036388">
    <property type="entry name" value="WH-like_DNA-bd_sf"/>
</dbReference>